<proteinExistence type="predicted"/>
<dbReference type="RefSeq" id="WP_379576347.1">
    <property type="nucleotide sequence ID" value="NZ_JBHUFV010000050.1"/>
</dbReference>
<dbReference type="InterPro" id="IPR027417">
    <property type="entry name" value="P-loop_NTPase"/>
</dbReference>
<protein>
    <submittedName>
        <fullName evidence="2">NACHT domain-containing protein</fullName>
    </submittedName>
</protein>
<dbReference type="InterPro" id="IPR007111">
    <property type="entry name" value="NACHT_NTPase"/>
</dbReference>
<dbReference type="Gene3D" id="3.40.50.300">
    <property type="entry name" value="P-loop containing nucleotide triphosphate hydrolases"/>
    <property type="match status" value="1"/>
</dbReference>
<dbReference type="EMBL" id="JBHUFV010000050">
    <property type="protein sequence ID" value="MFD1936243.1"/>
    <property type="molecule type" value="Genomic_DNA"/>
</dbReference>
<gene>
    <name evidence="2" type="ORF">ACFSKW_32705</name>
</gene>
<name>A0ABW4T2T4_9ACTN</name>
<evidence type="ECO:0000259" key="1">
    <source>
        <dbReference type="Pfam" id="PF05729"/>
    </source>
</evidence>
<evidence type="ECO:0000313" key="2">
    <source>
        <dbReference type="EMBL" id="MFD1936243.1"/>
    </source>
</evidence>
<comment type="caution">
    <text evidence="2">The sequence shown here is derived from an EMBL/GenBank/DDBJ whole genome shotgun (WGS) entry which is preliminary data.</text>
</comment>
<keyword evidence="3" id="KW-1185">Reference proteome</keyword>
<sequence length="159" mass="17703">MDLAVLVTVGGASLLVIGWLIDKFFGGLVEEIGKRTLDRLLHRPSKGPLSRRAVRKYVSDVRRNYATHTVGFRRDDAAITVEEVYIPVQYESGGRRLNIEHVVAGKSRVIIVGEPGAGKSMLLKHLMLAWAREPFSSCFAELEYEDGFDELTCEKRAAA</sequence>
<accession>A0ABW4T2T4</accession>
<reference evidence="3" key="1">
    <citation type="journal article" date="2019" name="Int. J. Syst. Evol. Microbiol.">
        <title>The Global Catalogue of Microorganisms (GCM) 10K type strain sequencing project: providing services to taxonomists for standard genome sequencing and annotation.</title>
        <authorList>
            <consortium name="The Broad Institute Genomics Platform"/>
            <consortium name="The Broad Institute Genome Sequencing Center for Infectious Disease"/>
            <person name="Wu L."/>
            <person name="Ma J."/>
        </authorList>
    </citation>
    <scope>NUCLEOTIDE SEQUENCE [LARGE SCALE GENOMIC DNA]</scope>
    <source>
        <strain evidence="3">ICMP 6774ER</strain>
    </source>
</reference>
<dbReference type="SUPFAM" id="SSF52540">
    <property type="entry name" value="P-loop containing nucleoside triphosphate hydrolases"/>
    <property type="match status" value="1"/>
</dbReference>
<evidence type="ECO:0000313" key="3">
    <source>
        <dbReference type="Proteomes" id="UP001597368"/>
    </source>
</evidence>
<organism evidence="2 3">
    <name type="scientific">Nonomuraea mangrovi</name>
    <dbReference type="NCBI Taxonomy" id="2316207"/>
    <lineage>
        <taxon>Bacteria</taxon>
        <taxon>Bacillati</taxon>
        <taxon>Actinomycetota</taxon>
        <taxon>Actinomycetes</taxon>
        <taxon>Streptosporangiales</taxon>
        <taxon>Streptosporangiaceae</taxon>
        <taxon>Nonomuraea</taxon>
    </lineage>
</organism>
<dbReference type="Proteomes" id="UP001597368">
    <property type="component" value="Unassembled WGS sequence"/>
</dbReference>
<feature type="domain" description="NACHT" evidence="1">
    <location>
        <begin position="108"/>
        <end position="134"/>
    </location>
</feature>
<dbReference type="Pfam" id="PF05729">
    <property type="entry name" value="NACHT"/>
    <property type="match status" value="1"/>
</dbReference>